<keyword evidence="10 11" id="KW-0998">Cell outer membrane</keyword>
<evidence type="ECO:0000256" key="5">
    <source>
        <dbReference type="ARBA" id="ARBA00022692"/>
    </source>
</evidence>
<dbReference type="SUPFAM" id="SSF56935">
    <property type="entry name" value="Porins"/>
    <property type="match status" value="1"/>
</dbReference>
<evidence type="ECO:0000256" key="3">
    <source>
        <dbReference type="ARBA" id="ARBA00022452"/>
    </source>
</evidence>
<keyword evidence="5 11" id="KW-0812">Transmembrane</keyword>
<comment type="subcellular location">
    <subcellularLocation>
        <location evidence="1 11">Cell outer membrane</location>
        <topology evidence="1 11">Multi-pass membrane protein</topology>
    </subcellularLocation>
</comment>
<keyword evidence="4" id="KW-0410">Iron transport</keyword>
<dbReference type="PANTHER" id="PTHR32552">
    <property type="entry name" value="FERRICHROME IRON RECEPTOR-RELATED"/>
    <property type="match status" value="1"/>
</dbReference>
<keyword evidence="2 11" id="KW-0813">Transport</keyword>
<dbReference type="Pfam" id="PF07715">
    <property type="entry name" value="Plug"/>
    <property type="match status" value="1"/>
</dbReference>
<reference evidence="16 17" key="1">
    <citation type="submission" date="2020-01" db="EMBL/GenBank/DDBJ databases">
        <authorList>
            <person name="Kim M."/>
        </authorList>
    </citation>
    <scope>NUCLEOTIDE SEQUENCE [LARGE SCALE GENOMIC DNA]</scope>
    <source>
        <strain evidence="16 17">BT10</strain>
    </source>
</reference>
<evidence type="ECO:0000259" key="15">
    <source>
        <dbReference type="Pfam" id="PF07715"/>
    </source>
</evidence>
<dbReference type="InterPro" id="IPR008969">
    <property type="entry name" value="CarboxyPept-like_regulatory"/>
</dbReference>
<name>A0A6P1P432_9BACT</name>
<keyword evidence="9 11" id="KW-0472">Membrane</keyword>
<keyword evidence="13" id="KW-0732">Signal</keyword>
<feature type="domain" description="TonB-dependent receptor-like beta-barrel" evidence="14">
    <location>
        <begin position="318"/>
        <end position="749"/>
    </location>
</feature>
<gene>
    <name evidence="16" type="ORF">GU926_17580</name>
</gene>
<dbReference type="GO" id="GO:0009279">
    <property type="term" value="C:cell outer membrane"/>
    <property type="evidence" value="ECO:0007669"/>
    <property type="project" value="UniProtKB-SubCell"/>
</dbReference>
<keyword evidence="6" id="KW-0408">Iron</keyword>
<dbReference type="Gene3D" id="2.40.170.20">
    <property type="entry name" value="TonB-dependent receptor, beta-barrel domain"/>
    <property type="match status" value="1"/>
</dbReference>
<dbReference type="Gene3D" id="2.170.130.10">
    <property type="entry name" value="TonB-dependent receptor, plug domain"/>
    <property type="match status" value="1"/>
</dbReference>
<organism evidence="16 17">
    <name type="scientific">Nibribacter ruber</name>
    <dbReference type="NCBI Taxonomy" id="2698458"/>
    <lineage>
        <taxon>Bacteria</taxon>
        <taxon>Pseudomonadati</taxon>
        <taxon>Bacteroidota</taxon>
        <taxon>Cytophagia</taxon>
        <taxon>Cytophagales</taxon>
        <taxon>Hymenobacteraceae</taxon>
        <taxon>Nibribacter</taxon>
    </lineage>
</organism>
<evidence type="ECO:0000256" key="7">
    <source>
        <dbReference type="ARBA" id="ARBA00023065"/>
    </source>
</evidence>
<comment type="similarity">
    <text evidence="11 12">Belongs to the TonB-dependent receptor family.</text>
</comment>
<dbReference type="InterPro" id="IPR000531">
    <property type="entry name" value="Beta-barrel_TonB"/>
</dbReference>
<evidence type="ECO:0000256" key="12">
    <source>
        <dbReference type="RuleBase" id="RU003357"/>
    </source>
</evidence>
<dbReference type="InterPro" id="IPR037066">
    <property type="entry name" value="Plug_dom_sf"/>
</dbReference>
<evidence type="ECO:0000256" key="9">
    <source>
        <dbReference type="ARBA" id="ARBA00023136"/>
    </source>
</evidence>
<dbReference type="EMBL" id="CP047897">
    <property type="protein sequence ID" value="QHL89143.1"/>
    <property type="molecule type" value="Genomic_DNA"/>
</dbReference>
<dbReference type="Pfam" id="PF00593">
    <property type="entry name" value="TonB_dep_Rec_b-barrel"/>
    <property type="match status" value="1"/>
</dbReference>
<keyword evidence="16" id="KW-0675">Receptor</keyword>
<dbReference type="RefSeq" id="WP_160694215.1">
    <property type="nucleotide sequence ID" value="NZ_CP047897.1"/>
</dbReference>
<keyword evidence="8 12" id="KW-0798">TonB box</keyword>
<evidence type="ECO:0000256" key="1">
    <source>
        <dbReference type="ARBA" id="ARBA00004571"/>
    </source>
</evidence>
<dbReference type="InterPro" id="IPR036942">
    <property type="entry name" value="Beta-barrel_TonB_sf"/>
</dbReference>
<feature type="signal peptide" evidence="13">
    <location>
        <begin position="1"/>
        <end position="19"/>
    </location>
</feature>
<proteinExistence type="inferred from homology"/>
<evidence type="ECO:0000313" key="16">
    <source>
        <dbReference type="EMBL" id="QHL89143.1"/>
    </source>
</evidence>
<dbReference type="SUPFAM" id="SSF49464">
    <property type="entry name" value="Carboxypeptidase regulatory domain-like"/>
    <property type="match status" value="1"/>
</dbReference>
<evidence type="ECO:0000256" key="6">
    <source>
        <dbReference type="ARBA" id="ARBA00023004"/>
    </source>
</evidence>
<evidence type="ECO:0000256" key="4">
    <source>
        <dbReference type="ARBA" id="ARBA00022496"/>
    </source>
</evidence>
<keyword evidence="7" id="KW-0406">Ion transport</keyword>
<feature type="domain" description="TonB-dependent receptor plug" evidence="15">
    <location>
        <begin position="117"/>
        <end position="230"/>
    </location>
</feature>
<dbReference type="InterPro" id="IPR039426">
    <property type="entry name" value="TonB-dep_rcpt-like"/>
</dbReference>
<evidence type="ECO:0000256" key="11">
    <source>
        <dbReference type="PROSITE-ProRule" id="PRU01360"/>
    </source>
</evidence>
<dbReference type="GO" id="GO:0006826">
    <property type="term" value="P:iron ion transport"/>
    <property type="evidence" value="ECO:0007669"/>
    <property type="project" value="UniProtKB-KW"/>
</dbReference>
<dbReference type="Proteomes" id="UP000464214">
    <property type="component" value="Chromosome"/>
</dbReference>
<evidence type="ECO:0000259" key="14">
    <source>
        <dbReference type="Pfam" id="PF00593"/>
    </source>
</evidence>
<evidence type="ECO:0000256" key="13">
    <source>
        <dbReference type="SAM" id="SignalP"/>
    </source>
</evidence>
<dbReference type="PROSITE" id="PS52016">
    <property type="entry name" value="TONB_DEPENDENT_REC_3"/>
    <property type="match status" value="1"/>
</dbReference>
<dbReference type="KEGG" id="nib:GU926_17580"/>
<sequence length="791" mass="86145">MKKYIQLLVGVLLSFTAAAQSGQVRGRVFDAYSKTPLVGATVILSSTQGATTDAKGEFSLDCSGVTPLTVKFVGYETFNGSLKICDQYLQIGLTPSNTNLNEVEVSAASSETNTVLRQPQSIGLLTRRELSRSEGLFLESSLNLMPGVRMEKRTMNGGQRILIRGYGLPAANGNQLNFNGAGYKAYLNGIPVTDAEGVTVLDDVDFSTLGKVEVVKGPASSLYGTGIGGVVKMFTLRPEAQTTRLVQEGVVGSYGLWSTNTRLESANERASILVNYGHQNYDSYRVHTSSKKDFATFVGDFRSSDKQSISVYAAYNNSFNAMAGQLDSASFFNKENEGEAKYLENNGRVSYESFRSGLSHTYAFTDFLSNTSSAYFNNYTQEQASAAGLNSNMAYNLGGRTEFNFNFANVLQGLTGTVGGEYQKTISFRKTNALGAGGTLGGITADLEVSAMQYSAFTEWNLQLPLDFTLIAGLSANRVEYGITDKLTNSANPTHADLSGYKKFDAVVTPRAALQKLVTPNVTAYASVSQGYSPPSATTVVVPQAGRVLTNLKPEQGTQYEVGSKGSLLDKKLSYQVALFHLKVQDKIMTQAYADPQSGSILYTISANGGEQTNQGLEVALNYSLLQREEGLVTLVKPFLNYTYSDFTYDQFTRESIVKVNNVNTRVVTDYSGQAVIGVPKQNFNAGVDVELKLGFYLYTTFQHVDDMPITYDAKYRAPSYNLLNAKLGWRKNLGNHVSLDVFAGGNNLTGDLYYNMVFLDAYSSSNNPNIYLPAAYKPTYFGGLNFGYKF</sequence>
<evidence type="ECO:0000313" key="17">
    <source>
        <dbReference type="Proteomes" id="UP000464214"/>
    </source>
</evidence>
<keyword evidence="3 11" id="KW-1134">Transmembrane beta strand</keyword>
<evidence type="ECO:0000256" key="10">
    <source>
        <dbReference type="ARBA" id="ARBA00023237"/>
    </source>
</evidence>
<protein>
    <submittedName>
        <fullName evidence="16">TonB-dependent receptor</fullName>
    </submittedName>
</protein>
<feature type="chain" id="PRO_5027100109" evidence="13">
    <location>
        <begin position="20"/>
        <end position="791"/>
    </location>
</feature>
<dbReference type="PANTHER" id="PTHR32552:SF81">
    <property type="entry name" value="TONB-DEPENDENT OUTER MEMBRANE RECEPTOR"/>
    <property type="match status" value="1"/>
</dbReference>
<evidence type="ECO:0000256" key="2">
    <source>
        <dbReference type="ARBA" id="ARBA00022448"/>
    </source>
</evidence>
<dbReference type="AlphaFoldDB" id="A0A6P1P432"/>
<dbReference type="Pfam" id="PF13715">
    <property type="entry name" value="CarbopepD_reg_2"/>
    <property type="match status" value="1"/>
</dbReference>
<dbReference type="InterPro" id="IPR012910">
    <property type="entry name" value="Plug_dom"/>
</dbReference>
<keyword evidence="17" id="KW-1185">Reference proteome</keyword>
<dbReference type="Gene3D" id="2.60.40.1120">
    <property type="entry name" value="Carboxypeptidase-like, regulatory domain"/>
    <property type="match status" value="1"/>
</dbReference>
<evidence type="ECO:0000256" key="8">
    <source>
        <dbReference type="ARBA" id="ARBA00023077"/>
    </source>
</evidence>
<accession>A0A6P1P432</accession>